<evidence type="ECO:0000313" key="6">
    <source>
        <dbReference type="EMBL" id="WWY02555.1"/>
    </source>
</evidence>
<feature type="domain" description="Flavin reductase like" evidence="4">
    <location>
        <begin position="13"/>
        <end position="160"/>
    </location>
</feature>
<reference evidence="6" key="2">
    <citation type="submission" date="2024-02" db="EMBL/GenBank/DDBJ databases">
        <title>Neisseria leonii sp. nov.</title>
        <authorList>
            <person name="Boutroux M."/>
            <person name="Favre-Rochex S."/>
            <person name="Gorgette O."/>
            <person name="Touak G."/>
            <person name="Muhle E."/>
            <person name="Chesneau O."/>
            <person name="Clermont D."/>
            <person name="Rahi P."/>
        </authorList>
    </citation>
    <scope>NUCLEOTIDE SEQUENCE</scope>
    <source>
        <strain evidence="6">51.81</strain>
    </source>
</reference>
<dbReference type="InterPro" id="IPR002563">
    <property type="entry name" value="Flavin_Rdtase-like_dom"/>
</dbReference>
<reference evidence="5" key="1">
    <citation type="submission" date="2022-10" db="EMBL/GenBank/DDBJ databases">
        <authorList>
            <person name="Boutroux M."/>
        </authorList>
    </citation>
    <scope>NUCLEOTIDE SEQUENCE</scope>
    <source>
        <strain evidence="5">51.81</strain>
    </source>
</reference>
<comment type="cofactor">
    <cofactor evidence="1">
        <name>FMN</name>
        <dbReference type="ChEBI" id="CHEBI:58210"/>
    </cofactor>
</comment>
<name>A0A9X4E9R8_9NEIS</name>
<gene>
    <name evidence="5" type="ORF">ORY91_001490</name>
    <name evidence="6" type="ORF">V9W64_07470</name>
</gene>
<dbReference type="PANTHER" id="PTHR43567:SF1">
    <property type="entry name" value="FLAVOREDOXIN"/>
    <property type="match status" value="1"/>
</dbReference>
<dbReference type="PANTHER" id="PTHR43567">
    <property type="entry name" value="FLAVOREDOXIN-RELATED-RELATED"/>
    <property type="match status" value="1"/>
</dbReference>
<accession>A0A9X4E9R8</accession>
<evidence type="ECO:0000256" key="1">
    <source>
        <dbReference type="ARBA" id="ARBA00001917"/>
    </source>
</evidence>
<protein>
    <submittedName>
        <fullName evidence="5">Flavin reductase family protein</fullName>
        <ecNumber evidence="6">1.5.1.-</ecNumber>
    </submittedName>
</protein>
<evidence type="ECO:0000313" key="5">
    <source>
        <dbReference type="EMBL" id="MDD9328073.1"/>
    </source>
</evidence>
<dbReference type="Proteomes" id="UP001149607">
    <property type="component" value="Chromosome"/>
</dbReference>
<dbReference type="SMART" id="SM00903">
    <property type="entry name" value="Flavin_Reduct"/>
    <property type="match status" value="1"/>
</dbReference>
<keyword evidence="2" id="KW-0285">Flavoprotein</keyword>
<dbReference type="GO" id="GO:0010181">
    <property type="term" value="F:FMN binding"/>
    <property type="evidence" value="ECO:0007669"/>
    <property type="project" value="InterPro"/>
</dbReference>
<dbReference type="EMBL" id="CP146598">
    <property type="protein sequence ID" value="WWY02555.1"/>
    <property type="molecule type" value="Genomic_DNA"/>
</dbReference>
<evidence type="ECO:0000259" key="4">
    <source>
        <dbReference type="SMART" id="SM00903"/>
    </source>
</evidence>
<dbReference type="InterPro" id="IPR052174">
    <property type="entry name" value="Flavoredoxin"/>
</dbReference>
<dbReference type="GO" id="GO:0016646">
    <property type="term" value="F:oxidoreductase activity, acting on the CH-NH group of donors, NAD or NADP as acceptor"/>
    <property type="evidence" value="ECO:0007669"/>
    <property type="project" value="UniProtKB-ARBA"/>
</dbReference>
<dbReference type="Gene3D" id="2.30.110.10">
    <property type="entry name" value="Electron Transport, Fmn-binding Protein, Chain A"/>
    <property type="match status" value="1"/>
</dbReference>
<keyword evidence="6" id="KW-0560">Oxidoreductase</keyword>
<evidence type="ECO:0000256" key="2">
    <source>
        <dbReference type="ARBA" id="ARBA00022630"/>
    </source>
</evidence>
<dbReference type="InterPro" id="IPR012349">
    <property type="entry name" value="Split_barrel_FMN-bd"/>
</dbReference>
<organism evidence="5">
    <name type="scientific">Neisseria leonii</name>
    <dbReference type="NCBI Taxonomy" id="2995413"/>
    <lineage>
        <taxon>Bacteria</taxon>
        <taxon>Pseudomonadati</taxon>
        <taxon>Pseudomonadota</taxon>
        <taxon>Betaproteobacteria</taxon>
        <taxon>Neisseriales</taxon>
        <taxon>Neisseriaceae</taxon>
        <taxon>Neisseria</taxon>
    </lineage>
</organism>
<dbReference type="RefSeq" id="WP_274585182.1">
    <property type="nucleotide sequence ID" value="NZ_CP146598.1"/>
</dbReference>
<sequence>MALQAVGLDKFYRLINHGPTVMVSAKDGGVANVMSAAWACVVDYLPNPKVSVILDKAAFTRRLIEQSGYFALQVPFAKQANLVVAMGESRHDNPNKLTDNGVELFYADGFDIPLVAECSAYILCRLIAEPHNHEKHDLFIGEVLAAFADDRVFQDGRWQFDSVPDELHNLHYVAGGQFYITGKGLKVDKVLPF</sequence>
<proteinExistence type="inferred from homology"/>
<dbReference type="SUPFAM" id="SSF50475">
    <property type="entry name" value="FMN-binding split barrel"/>
    <property type="match status" value="1"/>
</dbReference>
<dbReference type="EMBL" id="JAPQFL010000003">
    <property type="protein sequence ID" value="MDD9328073.1"/>
    <property type="molecule type" value="Genomic_DNA"/>
</dbReference>
<dbReference type="EC" id="1.5.1.-" evidence="6"/>
<comment type="similarity">
    <text evidence="3">Belongs to the flavoredoxin family.</text>
</comment>
<evidence type="ECO:0000256" key="3">
    <source>
        <dbReference type="ARBA" id="ARBA00038054"/>
    </source>
</evidence>
<dbReference type="Pfam" id="PF01613">
    <property type="entry name" value="Flavin_Reduct"/>
    <property type="match status" value="1"/>
</dbReference>
<evidence type="ECO:0000313" key="7">
    <source>
        <dbReference type="Proteomes" id="UP001149607"/>
    </source>
</evidence>
<dbReference type="AlphaFoldDB" id="A0A9X4E9R8"/>
<keyword evidence="7" id="KW-1185">Reference proteome</keyword>